<dbReference type="CDD" id="cd08768">
    <property type="entry name" value="Cdc6_C"/>
    <property type="match status" value="1"/>
</dbReference>
<name>A0A1N7GTF9_9EURY</name>
<reference evidence="8" key="1">
    <citation type="submission" date="2017-01" db="EMBL/GenBank/DDBJ databases">
        <authorList>
            <person name="Varghese N."/>
            <person name="Submissions S."/>
        </authorList>
    </citation>
    <scope>NUCLEOTIDE SEQUENCE [LARGE SCALE GENOMIC DNA]</scope>
    <source>
        <strain evidence="8">type strain: HArc-</strain>
    </source>
</reference>
<dbReference type="HAMAP" id="MF_01407">
    <property type="entry name" value="ORC1_type_DNA_replic_protein"/>
    <property type="match status" value="1"/>
</dbReference>
<dbReference type="SMART" id="SM01074">
    <property type="entry name" value="Cdc6_C"/>
    <property type="match status" value="1"/>
</dbReference>
<gene>
    <name evidence="7" type="ORF">SAMN05421752_11548</name>
</gene>
<dbReference type="SUPFAM" id="SSF46785">
    <property type="entry name" value="Winged helix' DNA-binding domain"/>
    <property type="match status" value="1"/>
</dbReference>
<keyword evidence="3 5" id="KW-0547">Nucleotide-binding</keyword>
<dbReference type="EMBL" id="FTNR01000015">
    <property type="protein sequence ID" value="SIS15842.1"/>
    <property type="molecule type" value="Genomic_DNA"/>
</dbReference>
<dbReference type="GO" id="GO:0006260">
    <property type="term" value="P:DNA replication"/>
    <property type="evidence" value="ECO:0007669"/>
    <property type="project" value="UniProtKB-UniRule"/>
</dbReference>
<dbReference type="InterPro" id="IPR050311">
    <property type="entry name" value="ORC1/CDC6"/>
</dbReference>
<dbReference type="InterPro" id="IPR055237">
    <property type="entry name" value="Cdc6_lid"/>
</dbReference>
<dbReference type="Pfam" id="PF22703">
    <property type="entry name" value="Cdc6_lid"/>
    <property type="match status" value="1"/>
</dbReference>
<dbReference type="FunFam" id="1.10.8.60:FF:000073">
    <property type="entry name" value="ORC1-type DNA replication protein"/>
    <property type="match status" value="1"/>
</dbReference>
<comment type="function">
    <text evidence="5">Involved in regulation of DNA replication.</text>
</comment>
<evidence type="ECO:0000256" key="2">
    <source>
        <dbReference type="ARBA" id="ARBA00022705"/>
    </source>
</evidence>
<evidence type="ECO:0000256" key="1">
    <source>
        <dbReference type="ARBA" id="ARBA00006184"/>
    </source>
</evidence>
<dbReference type="PANTHER" id="PTHR10763">
    <property type="entry name" value="CELL DIVISION CONTROL PROTEIN 6-RELATED"/>
    <property type="match status" value="1"/>
</dbReference>
<evidence type="ECO:0000313" key="7">
    <source>
        <dbReference type="EMBL" id="SIS15842.1"/>
    </source>
</evidence>
<dbReference type="Proteomes" id="UP000185936">
    <property type="component" value="Unassembled WGS sequence"/>
</dbReference>
<dbReference type="AlphaFoldDB" id="A0A1N7GTF9"/>
<dbReference type="InterPro" id="IPR014277">
    <property type="entry name" value="Orc1/Cdc6_arc"/>
</dbReference>
<feature type="domain" description="Cdc6 C-terminal" evidence="6">
    <location>
        <begin position="277"/>
        <end position="360"/>
    </location>
</feature>
<dbReference type="SUPFAM" id="SSF52540">
    <property type="entry name" value="P-loop containing nucleoside triphosphate hydrolases"/>
    <property type="match status" value="1"/>
</dbReference>
<dbReference type="PANTHER" id="PTHR10763:SF22">
    <property type="entry name" value="ORC1-TYPE DNA REPLICATION PROTEIN"/>
    <property type="match status" value="1"/>
</dbReference>
<dbReference type="InterPro" id="IPR036390">
    <property type="entry name" value="WH_DNA-bd_sf"/>
</dbReference>
<dbReference type="Pfam" id="PF09079">
    <property type="entry name" value="WHD_Cdc6"/>
    <property type="match status" value="1"/>
</dbReference>
<comment type="caution">
    <text evidence="5">Lacks conserved residue(s) required for the propagation of feature annotation.</text>
</comment>
<protein>
    <recommendedName>
        <fullName evidence="5">ORC1-type DNA replication protein</fullName>
    </recommendedName>
</protein>
<feature type="binding site" evidence="5">
    <location>
        <position position="194"/>
    </location>
    <ligand>
        <name>ATP</name>
        <dbReference type="ChEBI" id="CHEBI:30616"/>
    </ligand>
</feature>
<keyword evidence="8" id="KW-1185">Reference proteome</keyword>
<organism evidence="7 8">
    <name type="scientific">Natronorubrum thiooxidans</name>
    <dbReference type="NCBI Taxonomy" id="308853"/>
    <lineage>
        <taxon>Archaea</taxon>
        <taxon>Methanobacteriati</taxon>
        <taxon>Methanobacteriota</taxon>
        <taxon>Stenosarchaea group</taxon>
        <taxon>Halobacteria</taxon>
        <taxon>Halobacteriales</taxon>
        <taxon>Natrialbaceae</taxon>
        <taxon>Natronorubrum</taxon>
    </lineage>
</organism>
<accession>A0A1N7GTF9</accession>
<dbReference type="Gene3D" id="1.10.8.60">
    <property type="match status" value="1"/>
</dbReference>
<feature type="binding site" evidence="5">
    <location>
        <position position="182"/>
    </location>
    <ligand>
        <name>ATP</name>
        <dbReference type="ChEBI" id="CHEBI:30616"/>
    </ligand>
</feature>
<keyword evidence="4 5" id="KW-0067">ATP-binding</keyword>
<dbReference type="Gene3D" id="3.40.50.300">
    <property type="entry name" value="P-loop containing nucleotide triphosphate hydrolases"/>
    <property type="match status" value="1"/>
</dbReference>
<dbReference type="NCBIfam" id="TIGR02928">
    <property type="entry name" value="orc1/cdc6 family replication initiation protein"/>
    <property type="match status" value="1"/>
</dbReference>
<dbReference type="RefSeq" id="WP_076610435.1">
    <property type="nucleotide sequence ID" value="NZ_FTNR01000015.1"/>
</dbReference>
<sequence>MDPDRILERDEEIDQYAAALRPVVEGSMPDNIMVYGNTAVTRYMIDMMHEACENSGNVLSTVFLNCNEMTAFKVVRTLVNEFRDKNKDEFPARGLSTRDALDALYEEIDNREGTCILVLDEIDHIENIDSLLYDLSRSHSTGNLEHATVGIIGISNDYTFRDILSSKTRGTFAEEELDFTPYTANELEAILRDRAEIAFNDGAITEAAINLCAAIAAQDSGNARQGLDILHAAGKEADKKNDEQVTEVHIRTGKRNVERGNIERRINSLTVQQQHILYTLALLEADGQTPARTKEIYSLYTSVCEQSGLAPLSTTRSVREHLDKLSMQGFADQILRNKGRDGGKYHVYECSMRADIVLEIDLRE</sequence>
<dbReference type="InterPro" id="IPR027417">
    <property type="entry name" value="P-loop_NTPase"/>
</dbReference>
<proteinExistence type="inferred from homology"/>
<evidence type="ECO:0000313" key="8">
    <source>
        <dbReference type="Proteomes" id="UP000185936"/>
    </source>
</evidence>
<dbReference type="STRING" id="308853.SAMN05421752_11548"/>
<evidence type="ECO:0000256" key="5">
    <source>
        <dbReference type="HAMAP-Rule" id="MF_01407"/>
    </source>
</evidence>
<dbReference type="Gene3D" id="1.10.10.10">
    <property type="entry name" value="Winged helix-like DNA-binding domain superfamily/Winged helix DNA-binding domain"/>
    <property type="match status" value="1"/>
</dbReference>
<keyword evidence="2 5" id="KW-0235">DNA replication</keyword>
<dbReference type="InterPro" id="IPR036388">
    <property type="entry name" value="WH-like_DNA-bd_sf"/>
</dbReference>
<dbReference type="OrthoDB" id="195574at2157"/>
<evidence type="ECO:0000256" key="3">
    <source>
        <dbReference type="ARBA" id="ARBA00022741"/>
    </source>
</evidence>
<dbReference type="InterPro" id="IPR015163">
    <property type="entry name" value="Cdc6_C"/>
</dbReference>
<dbReference type="GO" id="GO:0005524">
    <property type="term" value="F:ATP binding"/>
    <property type="evidence" value="ECO:0007669"/>
    <property type="project" value="UniProtKB-UniRule"/>
</dbReference>
<comment type="similarity">
    <text evidence="1 5">Belongs to the CDC6/cdc18 family.</text>
</comment>
<evidence type="ECO:0000256" key="4">
    <source>
        <dbReference type="ARBA" id="ARBA00022840"/>
    </source>
</evidence>
<evidence type="ECO:0000259" key="6">
    <source>
        <dbReference type="SMART" id="SM01074"/>
    </source>
</evidence>